<evidence type="ECO:0008006" key="3">
    <source>
        <dbReference type="Google" id="ProtNLM"/>
    </source>
</evidence>
<keyword evidence="2" id="KW-1185">Reference proteome</keyword>
<sequence length="443" mass="49232">MAFMVMPFSKKRTGRTEEGVPAEVDFDALWERVYEPLLTELGYNAVRADAELGALVIVQMIQRLTLSDVVVADVSLPNSNVYYEVGIRHAAQRTGCALVAAKWAKQVFDLDQIRRLEYPLSDGDCGESAAAQARDAMRHRLDELLKGSSPVFDAVPGYPATDGVSMTPYSSAITTLSQFQEEVRAIQLSAPGQRAARTRELVTRFGDRPVIRESVVLELLKLIEDHLEWEDVLGYIDTLQPSLRGHPLVVERKQLALARTGRAAESAAALEQLIEREGESSERLGLLGGRYKDLMHEARQAGAPFQGHLARAIAAYERGMALDLNNYYPSSNLPRLYRLRARKGDEERAVRVTTVVVAACEASLARNGLDVWILPTRLGTAFDLGEVEQARELVSEMHAADITGKQLDTTIRDLEISVEVQREWEIKAGLREVLDLVRALRRG</sequence>
<dbReference type="Proteomes" id="UP001139648">
    <property type="component" value="Unassembled WGS sequence"/>
</dbReference>
<dbReference type="Gene3D" id="1.25.40.10">
    <property type="entry name" value="Tetratricopeptide repeat domain"/>
    <property type="match status" value="1"/>
</dbReference>
<dbReference type="EMBL" id="JAMZEB010000002">
    <property type="protein sequence ID" value="MCP2355324.1"/>
    <property type="molecule type" value="Genomic_DNA"/>
</dbReference>
<reference evidence="1" key="1">
    <citation type="submission" date="2022-06" db="EMBL/GenBank/DDBJ databases">
        <title>Sequencing the genomes of 1000 actinobacteria strains.</title>
        <authorList>
            <person name="Klenk H.-P."/>
        </authorList>
    </citation>
    <scope>NUCLEOTIDE SEQUENCE</scope>
    <source>
        <strain evidence="1">DSM 46694</strain>
    </source>
</reference>
<dbReference type="InterPro" id="IPR011990">
    <property type="entry name" value="TPR-like_helical_dom_sf"/>
</dbReference>
<dbReference type="AlphaFoldDB" id="A0A9X2GDD4"/>
<comment type="caution">
    <text evidence="1">The sequence shown here is derived from an EMBL/GenBank/DDBJ whole genome shotgun (WGS) entry which is preliminary data.</text>
</comment>
<protein>
    <recommendedName>
        <fullName evidence="3">DUF4071 domain-containing protein</fullName>
    </recommendedName>
</protein>
<evidence type="ECO:0000313" key="2">
    <source>
        <dbReference type="Proteomes" id="UP001139648"/>
    </source>
</evidence>
<organism evidence="1 2">
    <name type="scientific">Nonomuraea thailandensis</name>
    <dbReference type="NCBI Taxonomy" id="1188745"/>
    <lineage>
        <taxon>Bacteria</taxon>
        <taxon>Bacillati</taxon>
        <taxon>Actinomycetota</taxon>
        <taxon>Actinomycetes</taxon>
        <taxon>Streptosporangiales</taxon>
        <taxon>Streptosporangiaceae</taxon>
        <taxon>Nonomuraea</taxon>
    </lineage>
</organism>
<proteinExistence type="predicted"/>
<dbReference type="InterPro" id="IPR046880">
    <property type="entry name" value="TPR-S"/>
</dbReference>
<evidence type="ECO:0000313" key="1">
    <source>
        <dbReference type="EMBL" id="MCP2355324.1"/>
    </source>
</evidence>
<gene>
    <name evidence="1" type="ORF">HD597_002344</name>
</gene>
<accession>A0A9X2GDD4</accession>
<dbReference type="Pfam" id="PF20308">
    <property type="entry name" value="TPR-S"/>
    <property type="match status" value="1"/>
</dbReference>
<name>A0A9X2GDD4_9ACTN</name>